<evidence type="ECO:0000313" key="2">
    <source>
        <dbReference type="Proteomes" id="UP000658980"/>
    </source>
</evidence>
<accession>A0ABR8WA32</accession>
<gene>
    <name evidence="1" type="ORF">H9630_03595</name>
</gene>
<organism evidence="1 2">
    <name type="scientific">Planococcus wigleyi</name>
    <dbReference type="NCBI Taxonomy" id="2762216"/>
    <lineage>
        <taxon>Bacteria</taxon>
        <taxon>Bacillati</taxon>
        <taxon>Bacillota</taxon>
        <taxon>Bacilli</taxon>
        <taxon>Bacillales</taxon>
        <taxon>Caryophanaceae</taxon>
        <taxon>Planococcus</taxon>
    </lineage>
</organism>
<comment type="caution">
    <text evidence="1">The sequence shown here is derived from an EMBL/GenBank/DDBJ whole genome shotgun (WGS) entry which is preliminary data.</text>
</comment>
<dbReference type="EMBL" id="JACSPU010000001">
    <property type="protein sequence ID" value="MBD8013892.1"/>
    <property type="molecule type" value="Genomic_DNA"/>
</dbReference>
<protein>
    <submittedName>
        <fullName evidence="1">Uncharacterized protein</fullName>
    </submittedName>
</protein>
<keyword evidence="2" id="KW-1185">Reference proteome</keyword>
<name>A0ABR8WA32_9BACL</name>
<dbReference type="Proteomes" id="UP000658980">
    <property type="component" value="Unassembled WGS sequence"/>
</dbReference>
<proteinExistence type="predicted"/>
<evidence type="ECO:0000313" key="1">
    <source>
        <dbReference type="EMBL" id="MBD8013892.1"/>
    </source>
</evidence>
<sequence>MAKNNLKSLDITETIGSITLTDGETSIDVPRLSMSKIIQIVKFIGTDGIRIYKQMRELLMNDELSTFDRLISVVDELKEEQVIRIMAIILGVEDKEALKLDLNEVLDVLIILSENTNLDKTFTQVRTLAKVMFKVEIPDFQTLIQERFPAATEEETVAAEVSA</sequence>
<reference evidence="1 2" key="1">
    <citation type="submission" date="2020-08" db="EMBL/GenBank/DDBJ databases">
        <title>A Genomic Blueprint of the Chicken Gut Microbiome.</title>
        <authorList>
            <person name="Gilroy R."/>
            <person name="Ravi A."/>
            <person name="Getino M."/>
            <person name="Pursley I."/>
            <person name="Horton D.L."/>
            <person name="Alikhan N.-F."/>
            <person name="Baker D."/>
            <person name="Gharbi K."/>
            <person name="Hall N."/>
            <person name="Watson M."/>
            <person name="Adriaenssens E.M."/>
            <person name="Foster-Nyarko E."/>
            <person name="Jarju S."/>
            <person name="Secka A."/>
            <person name="Antonio M."/>
            <person name="Oren A."/>
            <person name="Chaudhuri R."/>
            <person name="La Ragione R.M."/>
            <person name="Hildebrand F."/>
            <person name="Pallen M.J."/>
        </authorList>
    </citation>
    <scope>NUCLEOTIDE SEQUENCE [LARGE SCALE GENOMIC DNA]</scope>
    <source>
        <strain evidence="1 2">Sa1BUA13</strain>
    </source>
</reference>
<dbReference type="RefSeq" id="WP_191714101.1">
    <property type="nucleotide sequence ID" value="NZ_JACSPU010000001.1"/>
</dbReference>